<evidence type="ECO:0000313" key="11">
    <source>
        <dbReference type="EMBL" id="WWX25899.1"/>
    </source>
</evidence>
<dbReference type="InterPro" id="IPR003594">
    <property type="entry name" value="HATPase_dom"/>
</dbReference>
<keyword evidence="9" id="KW-1133">Transmembrane helix</keyword>
<dbReference type="Proteomes" id="UP001375370">
    <property type="component" value="Chromosome"/>
</dbReference>
<evidence type="ECO:0000256" key="4">
    <source>
        <dbReference type="ARBA" id="ARBA00022679"/>
    </source>
</evidence>
<organism evidence="11 12">
    <name type="scientific">Candidatus Dehalogenimonas loeffleri</name>
    <dbReference type="NCBI Taxonomy" id="3127115"/>
    <lineage>
        <taxon>Bacteria</taxon>
        <taxon>Bacillati</taxon>
        <taxon>Chloroflexota</taxon>
        <taxon>Dehalococcoidia</taxon>
        <taxon>Dehalococcoidales</taxon>
        <taxon>Dehalococcoidaceae</taxon>
        <taxon>Dehalogenimonas</taxon>
    </lineage>
</organism>
<protein>
    <recommendedName>
        <fullName evidence="2">histidine kinase</fullName>
        <ecNumber evidence="2">2.7.13.3</ecNumber>
    </recommendedName>
</protein>
<evidence type="ECO:0000256" key="7">
    <source>
        <dbReference type="ARBA" id="ARBA00022840"/>
    </source>
</evidence>
<dbReference type="EMBL" id="CP146612">
    <property type="protein sequence ID" value="WWX25899.1"/>
    <property type="molecule type" value="Genomic_DNA"/>
</dbReference>
<dbReference type="SUPFAM" id="SSF55874">
    <property type="entry name" value="ATPase domain of HSP90 chaperone/DNA topoisomerase II/histidine kinase"/>
    <property type="match status" value="1"/>
</dbReference>
<dbReference type="Gene3D" id="3.30.565.10">
    <property type="entry name" value="Histidine kinase-like ATPase, C-terminal domain"/>
    <property type="match status" value="1"/>
</dbReference>
<sequence>MTGASGEVTAGHLYEMKRLEWLFIGARWLWVPAIFLLAWMQKPSSDIPIISIGLITASVNAAAMVFNLRIKTPKSQQILGTSMLVIDSLVAWVLILLFVSDFYTAAYAGFLFVAMEGSIRYGLKGSLVMAAAFAVGLLGAYIFRDAVYGVRFSYTGYTFWALLVFLVAVPMGLIVDEGQRQRRRSETYLKEKTLLEERQRIARDMHDNVLKTLHGLSLEATVLERRLGDNTESSVKDTISYIGEVCQQTSREIREVILDLRNEPGNVGIGAIISSILDRWSVRTDIKIEFELIGEDRIVADATAHQLRNIISEALTNVERHAEASRVAATLTLTHDSLSLVIHDNGHGFGEGAREPDVNIAAGRLGLAGMKERVSLMGGSFQLESAGRGTRLIIILPLNRETSDEPN</sequence>
<dbReference type="CDD" id="cd16917">
    <property type="entry name" value="HATPase_UhpB-NarQ-NarX-like"/>
    <property type="match status" value="1"/>
</dbReference>
<keyword evidence="6 11" id="KW-0418">Kinase</keyword>
<dbReference type="PANTHER" id="PTHR24421">
    <property type="entry name" value="NITRATE/NITRITE SENSOR PROTEIN NARX-RELATED"/>
    <property type="match status" value="1"/>
</dbReference>
<keyword evidence="9" id="KW-0812">Transmembrane</keyword>
<keyword evidence="9" id="KW-0472">Membrane</keyword>
<dbReference type="GO" id="GO:0016301">
    <property type="term" value="F:kinase activity"/>
    <property type="evidence" value="ECO:0007669"/>
    <property type="project" value="UniProtKB-KW"/>
</dbReference>
<keyword evidence="5" id="KW-0547">Nucleotide-binding</keyword>
<feature type="transmembrane region" description="Helical" evidence="9">
    <location>
        <begin position="155"/>
        <end position="175"/>
    </location>
</feature>
<evidence type="ECO:0000256" key="6">
    <source>
        <dbReference type="ARBA" id="ARBA00022777"/>
    </source>
</evidence>
<proteinExistence type="predicted"/>
<feature type="transmembrane region" description="Helical" evidence="9">
    <location>
        <begin position="90"/>
        <end position="113"/>
    </location>
</feature>
<dbReference type="Gene3D" id="1.20.5.1930">
    <property type="match status" value="1"/>
</dbReference>
<dbReference type="Pfam" id="PF02518">
    <property type="entry name" value="HATPase_c"/>
    <property type="match status" value="1"/>
</dbReference>
<keyword evidence="4" id="KW-0808">Transferase</keyword>
<evidence type="ECO:0000256" key="3">
    <source>
        <dbReference type="ARBA" id="ARBA00022553"/>
    </source>
</evidence>
<dbReference type="PANTHER" id="PTHR24421:SF10">
    <property type="entry name" value="NITRATE_NITRITE SENSOR PROTEIN NARQ"/>
    <property type="match status" value="1"/>
</dbReference>
<dbReference type="PROSITE" id="PS50109">
    <property type="entry name" value="HIS_KIN"/>
    <property type="match status" value="1"/>
</dbReference>
<dbReference type="InterPro" id="IPR005467">
    <property type="entry name" value="His_kinase_dom"/>
</dbReference>
<evidence type="ECO:0000259" key="10">
    <source>
        <dbReference type="PROSITE" id="PS50109"/>
    </source>
</evidence>
<feature type="domain" description="Histidine kinase" evidence="10">
    <location>
        <begin position="204"/>
        <end position="400"/>
    </location>
</feature>
<reference evidence="11 12" key="1">
    <citation type="submission" date="2024-03" db="EMBL/GenBank/DDBJ databases">
        <title>A Dehalogenimonas Isolated from Estuarine Sediments Dihaloeliminates Chlorinated Alkanes.</title>
        <authorList>
            <person name="Yang Y."/>
            <person name="Wang H."/>
        </authorList>
    </citation>
    <scope>NUCLEOTIDE SEQUENCE [LARGE SCALE GENOMIC DNA]</scope>
    <source>
        <strain evidence="11 12">W</strain>
    </source>
</reference>
<evidence type="ECO:0000256" key="2">
    <source>
        <dbReference type="ARBA" id="ARBA00012438"/>
    </source>
</evidence>
<dbReference type="InterPro" id="IPR036890">
    <property type="entry name" value="HATPase_C_sf"/>
</dbReference>
<dbReference type="EC" id="2.7.13.3" evidence="2"/>
<keyword evidence="7" id="KW-0067">ATP-binding</keyword>
<name>A0ABZ2J4S0_9CHLR</name>
<keyword evidence="8" id="KW-0902">Two-component regulatory system</keyword>
<feature type="transmembrane region" description="Helical" evidence="9">
    <location>
        <begin position="21"/>
        <end position="40"/>
    </location>
</feature>
<dbReference type="InterPro" id="IPR050482">
    <property type="entry name" value="Sensor_HK_TwoCompSys"/>
</dbReference>
<keyword evidence="3" id="KW-0597">Phosphoprotein</keyword>
<dbReference type="Pfam" id="PF07730">
    <property type="entry name" value="HisKA_3"/>
    <property type="match status" value="1"/>
</dbReference>
<keyword evidence="12" id="KW-1185">Reference proteome</keyword>
<evidence type="ECO:0000256" key="9">
    <source>
        <dbReference type="SAM" id="Phobius"/>
    </source>
</evidence>
<comment type="catalytic activity">
    <reaction evidence="1">
        <text>ATP + protein L-histidine = ADP + protein N-phospho-L-histidine.</text>
        <dbReference type="EC" id="2.7.13.3"/>
    </reaction>
</comment>
<feature type="transmembrane region" description="Helical" evidence="9">
    <location>
        <begin position="125"/>
        <end position="143"/>
    </location>
</feature>
<dbReference type="InterPro" id="IPR011712">
    <property type="entry name" value="Sig_transdc_His_kin_sub3_dim/P"/>
</dbReference>
<accession>A0ABZ2J4S0</accession>
<evidence type="ECO:0000256" key="8">
    <source>
        <dbReference type="ARBA" id="ARBA00023012"/>
    </source>
</evidence>
<dbReference type="RefSeq" id="WP_338738517.1">
    <property type="nucleotide sequence ID" value="NZ_CP146612.1"/>
</dbReference>
<evidence type="ECO:0000256" key="1">
    <source>
        <dbReference type="ARBA" id="ARBA00000085"/>
    </source>
</evidence>
<evidence type="ECO:0000313" key="12">
    <source>
        <dbReference type="Proteomes" id="UP001375370"/>
    </source>
</evidence>
<gene>
    <name evidence="11" type="ORF">V8247_02710</name>
</gene>
<evidence type="ECO:0000256" key="5">
    <source>
        <dbReference type="ARBA" id="ARBA00022741"/>
    </source>
</evidence>
<dbReference type="SMART" id="SM00387">
    <property type="entry name" value="HATPase_c"/>
    <property type="match status" value="1"/>
</dbReference>
<feature type="transmembrane region" description="Helical" evidence="9">
    <location>
        <begin position="47"/>
        <end position="70"/>
    </location>
</feature>